<gene>
    <name evidence="2" type="ORF">F8M41_007626</name>
</gene>
<accession>A0A8H3X4S8</accession>
<reference evidence="2 3" key="1">
    <citation type="journal article" date="2019" name="Environ. Microbiol.">
        <title>At the nexus of three kingdoms: the genome of the mycorrhizal fungus Gigaspora margarita provides insights into plant, endobacterial and fungal interactions.</title>
        <authorList>
            <person name="Venice F."/>
            <person name="Ghignone S."/>
            <person name="Salvioli di Fossalunga A."/>
            <person name="Amselem J."/>
            <person name="Novero M."/>
            <person name="Xianan X."/>
            <person name="Sedzielewska Toro K."/>
            <person name="Morin E."/>
            <person name="Lipzen A."/>
            <person name="Grigoriev I.V."/>
            <person name="Henrissat B."/>
            <person name="Martin F.M."/>
            <person name="Bonfante P."/>
        </authorList>
    </citation>
    <scope>NUCLEOTIDE SEQUENCE [LARGE SCALE GENOMIC DNA]</scope>
    <source>
        <strain evidence="2 3">BEG34</strain>
    </source>
</reference>
<dbReference type="AlphaFoldDB" id="A0A8H3X4S8"/>
<evidence type="ECO:0000313" key="3">
    <source>
        <dbReference type="Proteomes" id="UP000439903"/>
    </source>
</evidence>
<protein>
    <submittedName>
        <fullName evidence="2">Uncharacterized protein</fullName>
    </submittedName>
</protein>
<feature type="compositionally biased region" description="Basic residues" evidence="1">
    <location>
        <begin position="109"/>
        <end position="119"/>
    </location>
</feature>
<dbReference type="EMBL" id="WTPW01001774">
    <property type="protein sequence ID" value="KAF0415461.1"/>
    <property type="molecule type" value="Genomic_DNA"/>
</dbReference>
<comment type="caution">
    <text evidence="2">The sequence shown here is derived from an EMBL/GenBank/DDBJ whole genome shotgun (WGS) entry which is preliminary data.</text>
</comment>
<evidence type="ECO:0000313" key="2">
    <source>
        <dbReference type="EMBL" id="KAF0415461.1"/>
    </source>
</evidence>
<keyword evidence="3" id="KW-1185">Reference proteome</keyword>
<feature type="compositionally biased region" description="Basic and acidic residues" evidence="1">
    <location>
        <begin position="68"/>
        <end position="77"/>
    </location>
</feature>
<dbReference type="Proteomes" id="UP000439903">
    <property type="component" value="Unassembled WGS sequence"/>
</dbReference>
<feature type="region of interest" description="Disordered" evidence="1">
    <location>
        <begin position="67"/>
        <end position="119"/>
    </location>
</feature>
<evidence type="ECO:0000256" key="1">
    <source>
        <dbReference type="SAM" id="MobiDB-lite"/>
    </source>
</evidence>
<feature type="compositionally biased region" description="Basic and acidic residues" evidence="1">
    <location>
        <begin position="84"/>
        <end position="108"/>
    </location>
</feature>
<proteinExistence type="predicted"/>
<organism evidence="2 3">
    <name type="scientific">Gigaspora margarita</name>
    <dbReference type="NCBI Taxonomy" id="4874"/>
    <lineage>
        <taxon>Eukaryota</taxon>
        <taxon>Fungi</taxon>
        <taxon>Fungi incertae sedis</taxon>
        <taxon>Mucoromycota</taxon>
        <taxon>Glomeromycotina</taxon>
        <taxon>Glomeromycetes</taxon>
        <taxon>Diversisporales</taxon>
        <taxon>Gigasporaceae</taxon>
        <taxon>Gigaspora</taxon>
    </lineage>
</organism>
<name>A0A8H3X4S8_GIGMA</name>
<sequence length="119" mass="13992">MNKIVNTSYNTKKSFNSININLEKRKDNFKQSFQKLVARYEPVIDKQAQQKEIELLQNSQNEIAGYCYKKENEVGKDKSKKSKDKKENSKEKVNKDNDTINNKLEKNKNGTKKNKKMMI</sequence>